<feature type="transmembrane region" description="Helical" evidence="5">
    <location>
        <begin position="219"/>
        <end position="235"/>
    </location>
</feature>
<feature type="transmembrane region" description="Helical" evidence="5">
    <location>
        <begin position="273"/>
        <end position="291"/>
    </location>
</feature>
<evidence type="ECO:0000256" key="4">
    <source>
        <dbReference type="ARBA" id="ARBA00023136"/>
    </source>
</evidence>
<name>A0ABX4LLP1_9BACT</name>
<evidence type="ECO:0000256" key="1">
    <source>
        <dbReference type="ARBA" id="ARBA00004141"/>
    </source>
</evidence>
<keyword evidence="4 5" id="KW-0472">Membrane</keyword>
<feature type="transmembrane region" description="Helical" evidence="5">
    <location>
        <begin position="36"/>
        <end position="55"/>
    </location>
</feature>
<evidence type="ECO:0000259" key="6">
    <source>
        <dbReference type="Pfam" id="PF00892"/>
    </source>
</evidence>
<keyword evidence="2 5" id="KW-0812">Transmembrane</keyword>
<comment type="subcellular location">
    <subcellularLocation>
        <location evidence="1">Membrane</location>
        <topology evidence="1">Multi-pass membrane protein</topology>
    </subcellularLocation>
</comment>
<dbReference type="Pfam" id="PF00892">
    <property type="entry name" value="EamA"/>
    <property type="match status" value="2"/>
</dbReference>
<dbReference type="InterPro" id="IPR037185">
    <property type="entry name" value="EmrE-like"/>
</dbReference>
<dbReference type="SUPFAM" id="SSF103481">
    <property type="entry name" value="Multidrug resistance efflux transporter EmrE"/>
    <property type="match status" value="2"/>
</dbReference>
<evidence type="ECO:0000313" key="8">
    <source>
        <dbReference type="Proteomes" id="UP000221384"/>
    </source>
</evidence>
<feature type="transmembrane region" description="Helical" evidence="5">
    <location>
        <begin position="93"/>
        <end position="113"/>
    </location>
</feature>
<feature type="transmembrane region" description="Helical" evidence="5">
    <location>
        <begin position="149"/>
        <end position="165"/>
    </location>
</feature>
<dbReference type="RefSeq" id="WP_099335320.1">
    <property type="nucleotide sequence ID" value="NZ_CP042812.1"/>
</dbReference>
<evidence type="ECO:0000256" key="5">
    <source>
        <dbReference type="SAM" id="Phobius"/>
    </source>
</evidence>
<protein>
    <submittedName>
        <fullName evidence="7">EamA family transporter</fullName>
    </submittedName>
</protein>
<proteinExistence type="predicted"/>
<dbReference type="PANTHER" id="PTHR22911">
    <property type="entry name" value="ACYL-MALONYL CONDENSING ENZYME-RELATED"/>
    <property type="match status" value="1"/>
</dbReference>
<dbReference type="InterPro" id="IPR000620">
    <property type="entry name" value="EamA_dom"/>
</dbReference>
<evidence type="ECO:0000313" key="7">
    <source>
        <dbReference type="EMBL" id="PHO08722.1"/>
    </source>
</evidence>
<dbReference type="Proteomes" id="UP000221384">
    <property type="component" value="Unassembled WGS sequence"/>
</dbReference>
<organism evidence="7 8">
    <name type="scientific">Malaciobacter canalis</name>
    <dbReference type="NCBI Taxonomy" id="1912871"/>
    <lineage>
        <taxon>Bacteria</taxon>
        <taxon>Pseudomonadati</taxon>
        <taxon>Campylobacterota</taxon>
        <taxon>Epsilonproteobacteria</taxon>
        <taxon>Campylobacterales</taxon>
        <taxon>Arcobacteraceae</taxon>
        <taxon>Malaciobacter</taxon>
    </lineage>
</organism>
<feature type="transmembrane region" description="Helical" evidence="5">
    <location>
        <begin position="177"/>
        <end position="199"/>
    </location>
</feature>
<dbReference type="EMBL" id="NWVW01000023">
    <property type="protein sequence ID" value="PHO08722.1"/>
    <property type="molecule type" value="Genomic_DNA"/>
</dbReference>
<accession>A0ABX4LLP1</accession>
<sequence>MKEDVSLGIKYMLFASLMFAFMGASAKELSDSVSSVEVVFFRNLFGVAIILFSVYRKPLVQEGGKPLLLIFRGMAGFIALLMFFYNIAEISLAEAMTFSKTSTIFTAVFAYIFVKEKLGFKGWLGVFIGFIGILFITKFDGSTLEKTDWLGILSGVGAALAYTSIRELRKYYDSRAIVLSFMGIGTIGPLLLMLVAEFYSPSTLDFMLETFVMPSGKDWFFIILLGVFATYAQIYMTKAYSCAKAGIIGTISYANIAFSIILGMFLGDAFPDIWIILGILLIVISGFLVSLKKD</sequence>
<comment type="caution">
    <text evidence="7">The sequence shown here is derived from an EMBL/GenBank/DDBJ whole genome shotgun (WGS) entry which is preliminary data.</text>
</comment>
<feature type="transmembrane region" description="Helical" evidence="5">
    <location>
        <begin position="120"/>
        <end position="137"/>
    </location>
</feature>
<dbReference type="PANTHER" id="PTHR22911:SF6">
    <property type="entry name" value="SOLUTE CARRIER FAMILY 35 MEMBER G1"/>
    <property type="match status" value="1"/>
</dbReference>
<feature type="transmembrane region" description="Helical" evidence="5">
    <location>
        <begin position="247"/>
        <end position="267"/>
    </location>
</feature>
<evidence type="ECO:0000256" key="2">
    <source>
        <dbReference type="ARBA" id="ARBA00022692"/>
    </source>
</evidence>
<evidence type="ECO:0000256" key="3">
    <source>
        <dbReference type="ARBA" id="ARBA00022989"/>
    </source>
</evidence>
<keyword evidence="8" id="KW-1185">Reference proteome</keyword>
<feature type="transmembrane region" description="Helical" evidence="5">
    <location>
        <begin position="67"/>
        <end position="87"/>
    </location>
</feature>
<reference evidence="7 8" key="1">
    <citation type="submission" date="2017-09" db="EMBL/GenBank/DDBJ databases">
        <authorList>
            <person name="Perez-Cataluna A."/>
            <person name="Figueras M.J."/>
            <person name="Salas-Masso N."/>
        </authorList>
    </citation>
    <scope>NUCLEOTIDE SEQUENCE [LARGE SCALE GENOMIC DNA]</scope>
    <source>
        <strain evidence="7 8">F138-33</strain>
    </source>
</reference>
<keyword evidence="3 5" id="KW-1133">Transmembrane helix</keyword>
<gene>
    <name evidence="7" type="ORF">CPG37_13025</name>
</gene>
<feature type="domain" description="EamA" evidence="6">
    <location>
        <begin position="148"/>
        <end position="290"/>
    </location>
</feature>
<feature type="domain" description="EamA" evidence="6">
    <location>
        <begin position="7"/>
        <end position="137"/>
    </location>
</feature>